<organism evidence="4 5">
    <name type="scientific">Candidatus Protoclostridium stercorigallinarum</name>
    <dbReference type="NCBI Taxonomy" id="2838741"/>
    <lineage>
        <taxon>Bacteria</taxon>
        <taxon>Bacillati</taxon>
        <taxon>Bacillota</taxon>
        <taxon>Clostridia</taxon>
        <taxon>Candidatus Protoclostridium</taxon>
    </lineage>
</organism>
<dbReference type="SMART" id="SM00530">
    <property type="entry name" value="HTH_XRE"/>
    <property type="match status" value="1"/>
</dbReference>
<dbReference type="GO" id="GO:0003677">
    <property type="term" value="F:DNA binding"/>
    <property type="evidence" value="ECO:0007669"/>
    <property type="project" value="UniProtKB-KW"/>
</dbReference>
<evidence type="ECO:0000313" key="5">
    <source>
        <dbReference type="Proteomes" id="UP000823990"/>
    </source>
</evidence>
<evidence type="ECO:0000256" key="2">
    <source>
        <dbReference type="SAM" id="Phobius"/>
    </source>
</evidence>
<feature type="domain" description="HTH cro/C1-type" evidence="3">
    <location>
        <begin position="7"/>
        <end position="61"/>
    </location>
</feature>
<dbReference type="CDD" id="cd00093">
    <property type="entry name" value="HTH_XRE"/>
    <property type="match status" value="1"/>
</dbReference>
<dbReference type="InterPro" id="IPR010982">
    <property type="entry name" value="Lambda_DNA-bd_dom_sf"/>
</dbReference>
<feature type="transmembrane region" description="Helical" evidence="2">
    <location>
        <begin position="96"/>
        <end position="124"/>
    </location>
</feature>
<dbReference type="PANTHER" id="PTHR46558:SF4">
    <property type="entry name" value="DNA-BIDING PHAGE PROTEIN"/>
    <property type="match status" value="1"/>
</dbReference>
<dbReference type="Gene3D" id="1.10.260.40">
    <property type="entry name" value="lambda repressor-like DNA-binding domains"/>
    <property type="match status" value="1"/>
</dbReference>
<keyword evidence="1" id="KW-0238">DNA-binding</keyword>
<reference evidence="4" key="1">
    <citation type="journal article" date="2021" name="PeerJ">
        <title>Extensive microbial diversity within the chicken gut microbiome revealed by metagenomics and culture.</title>
        <authorList>
            <person name="Gilroy R."/>
            <person name="Ravi A."/>
            <person name="Getino M."/>
            <person name="Pursley I."/>
            <person name="Horton D.L."/>
            <person name="Alikhan N.F."/>
            <person name="Baker D."/>
            <person name="Gharbi K."/>
            <person name="Hall N."/>
            <person name="Watson M."/>
            <person name="Adriaenssens E.M."/>
            <person name="Foster-Nyarko E."/>
            <person name="Jarju S."/>
            <person name="Secka A."/>
            <person name="Antonio M."/>
            <person name="Oren A."/>
            <person name="Chaudhuri R.R."/>
            <person name="La Ragione R."/>
            <person name="Hildebrand F."/>
            <person name="Pallen M.J."/>
        </authorList>
    </citation>
    <scope>NUCLEOTIDE SEQUENCE</scope>
    <source>
        <strain evidence="4">12435</strain>
    </source>
</reference>
<sequence length="177" mass="19965">MDIGNKIAKLRAERGFTRESFAAAIGVTRQAVYNWEINSHRPNDAYIEKICGLLGVSKSELLSDGELPPVTEEEALCAARYYRELMKLVLKGKCNLRLAFTVGTAILLAVSLFVTVIMGFTTVYPSDDPYAFETVYNYYTPFPVFILMIVVSVALIVGEVLLALSYKRIKREYRRYA</sequence>
<keyword evidence="2" id="KW-0472">Membrane</keyword>
<dbReference type="Pfam" id="PF01381">
    <property type="entry name" value="HTH_3"/>
    <property type="match status" value="1"/>
</dbReference>
<keyword evidence="2" id="KW-0812">Transmembrane</keyword>
<keyword evidence="2" id="KW-1133">Transmembrane helix</keyword>
<name>A0A9D1Q105_9FIRM</name>
<dbReference type="InterPro" id="IPR001387">
    <property type="entry name" value="Cro/C1-type_HTH"/>
</dbReference>
<dbReference type="PROSITE" id="PS50943">
    <property type="entry name" value="HTH_CROC1"/>
    <property type="match status" value="1"/>
</dbReference>
<reference evidence="4" key="2">
    <citation type="submission" date="2021-04" db="EMBL/GenBank/DDBJ databases">
        <authorList>
            <person name="Gilroy R."/>
        </authorList>
    </citation>
    <scope>NUCLEOTIDE SEQUENCE</scope>
    <source>
        <strain evidence="4">12435</strain>
    </source>
</reference>
<comment type="caution">
    <text evidence="4">The sequence shown here is derived from an EMBL/GenBank/DDBJ whole genome shotgun (WGS) entry which is preliminary data.</text>
</comment>
<feature type="transmembrane region" description="Helical" evidence="2">
    <location>
        <begin position="144"/>
        <end position="166"/>
    </location>
</feature>
<evidence type="ECO:0000313" key="4">
    <source>
        <dbReference type="EMBL" id="HIW02218.1"/>
    </source>
</evidence>
<evidence type="ECO:0000256" key="1">
    <source>
        <dbReference type="ARBA" id="ARBA00023125"/>
    </source>
</evidence>
<evidence type="ECO:0000259" key="3">
    <source>
        <dbReference type="PROSITE" id="PS50943"/>
    </source>
</evidence>
<dbReference type="AlphaFoldDB" id="A0A9D1Q105"/>
<proteinExistence type="predicted"/>
<dbReference type="SUPFAM" id="SSF47413">
    <property type="entry name" value="lambda repressor-like DNA-binding domains"/>
    <property type="match status" value="1"/>
</dbReference>
<dbReference type="EMBL" id="DXHS01000048">
    <property type="protein sequence ID" value="HIW02218.1"/>
    <property type="molecule type" value="Genomic_DNA"/>
</dbReference>
<gene>
    <name evidence="4" type="ORF">H9892_02635</name>
</gene>
<dbReference type="PANTHER" id="PTHR46558">
    <property type="entry name" value="TRACRIPTIONAL REGULATORY PROTEIN-RELATED-RELATED"/>
    <property type="match status" value="1"/>
</dbReference>
<accession>A0A9D1Q105</accession>
<dbReference type="Proteomes" id="UP000823990">
    <property type="component" value="Unassembled WGS sequence"/>
</dbReference>
<protein>
    <submittedName>
        <fullName evidence="4">Helix-turn-helix domain-containing protein</fullName>
    </submittedName>
</protein>